<dbReference type="InterPro" id="IPR036390">
    <property type="entry name" value="WH_DNA-bd_sf"/>
</dbReference>
<dbReference type="InterPro" id="IPR039422">
    <property type="entry name" value="MarR/SlyA-like"/>
</dbReference>
<evidence type="ECO:0000313" key="2">
    <source>
        <dbReference type="EMBL" id="SHG03623.1"/>
    </source>
</evidence>
<dbReference type="PANTHER" id="PTHR33164:SF101">
    <property type="entry name" value="TRANSCRIPTIONAL REPRESSOR MPRA"/>
    <property type="match status" value="1"/>
</dbReference>
<accession>A0A1M5GIV1</accession>
<dbReference type="RefSeq" id="WP_073485272.1">
    <property type="nucleotide sequence ID" value="NZ_FQVN01000006.1"/>
</dbReference>
<proteinExistence type="predicted"/>
<dbReference type="OrthoDB" id="3296622at2"/>
<organism evidence="2 3">
    <name type="scientific">Streptoalloteichus hindustanus</name>
    <dbReference type="NCBI Taxonomy" id="2017"/>
    <lineage>
        <taxon>Bacteria</taxon>
        <taxon>Bacillati</taxon>
        <taxon>Actinomycetota</taxon>
        <taxon>Actinomycetes</taxon>
        <taxon>Pseudonocardiales</taxon>
        <taxon>Pseudonocardiaceae</taxon>
        <taxon>Streptoalloteichus</taxon>
    </lineage>
</organism>
<dbReference type="EMBL" id="FQVN01000006">
    <property type="protein sequence ID" value="SHG03623.1"/>
    <property type="molecule type" value="Genomic_DNA"/>
</dbReference>
<evidence type="ECO:0000259" key="1">
    <source>
        <dbReference type="PROSITE" id="PS50995"/>
    </source>
</evidence>
<dbReference type="PANTHER" id="PTHR33164">
    <property type="entry name" value="TRANSCRIPTIONAL REGULATOR, MARR FAMILY"/>
    <property type="match status" value="1"/>
</dbReference>
<name>A0A1M5GIV1_STRHI</name>
<dbReference type="AlphaFoldDB" id="A0A1M5GIV1"/>
<dbReference type="Pfam" id="PF01047">
    <property type="entry name" value="MarR"/>
    <property type="match status" value="1"/>
</dbReference>
<feature type="domain" description="HTH marR-type" evidence="1">
    <location>
        <begin position="29"/>
        <end position="162"/>
    </location>
</feature>
<keyword evidence="2" id="KW-0238">DNA-binding</keyword>
<dbReference type="GO" id="GO:0003677">
    <property type="term" value="F:DNA binding"/>
    <property type="evidence" value="ECO:0007669"/>
    <property type="project" value="UniProtKB-KW"/>
</dbReference>
<dbReference type="SMART" id="SM00347">
    <property type="entry name" value="HTH_MARR"/>
    <property type="match status" value="1"/>
</dbReference>
<reference evidence="2 3" key="1">
    <citation type="submission" date="2016-11" db="EMBL/GenBank/DDBJ databases">
        <authorList>
            <person name="Jaros S."/>
            <person name="Januszkiewicz K."/>
            <person name="Wedrychowicz H."/>
        </authorList>
    </citation>
    <scope>NUCLEOTIDE SEQUENCE [LARGE SCALE GENOMIC DNA]</scope>
    <source>
        <strain evidence="2 3">DSM 44523</strain>
    </source>
</reference>
<dbReference type="InterPro" id="IPR000835">
    <property type="entry name" value="HTH_MarR-typ"/>
</dbReference>
<dbReference type="PROSITE" id="PS50995">
    <property type="entry name" value="HTH_MARR_2"/>
    <property type="match status" value="1"/>
</dbReference>
<dbReference type="InterPro" id="IPR036388">
    <property type="entry name" value="WH-like_DNA-bd_sf"/>
</dbReference>
<dbReference type="PRINTS" id="PR00598">
    <property type="entry name" value="HTHMARR"/>
</dbReference>
<dbReference type="SUPFAM" id="SSF46785">
    <property type="entry name" value="Winged helix' DNA-binding domain"/>
    <property type="match status" value="1"/>
</dbReference>
<protein>
    <submittedName>
        <fullName evidence="2">DNA-binding transcriptional regulator, MarR family</fullName>
    </submittedName>
</protein>
<evidence type="ECO:0000313" key="3">
    <source>
        <dbReference type="Proteomes" id="UP000184501"/>
    </source>
</evidence>
<dbReference type="GO" id="GO:0006950">
    <property type="term" value="P:response to stress"/>
    <property type="evidence" value="ECO:0007669"/>
    <property type="project" value="TreeGrafter"/>
</dbReference>
<sequence>MTAHRPLPFDPIARATELWSERIGGPAGTMAAVTSVMRVQQIVLSSVDQALRPLGLTFARYEALVLLVFSQRGSLPMRVMGERLQLHPTSVTNIVDRLEADGLVRRLPHPTDRRTTLVEIADSGRDLMKRATEAVTEVNFGLPGLTERQTQQLNDLLAKVRRAAGDFVDETT</sequence>
<keyword evidence="3" id="KW-1185">Reference proteome</keyword>
<dbReference type="GO" id="GO:0003700">
    <property type="term" value="F:DNA-binding transcription factor activity"/>
    <property type="evidence" value="ECO:0007669"/>
    <property type="project" value="InterPro"/>
</dbReference>
<dbReference type="Proteomes" id="UP000184501">
    <property type="component" value="Unassembled WGS sequence"/>
</dbReference>
<dbReference type="Gene3D" id="1.10.10.10">
    <property type="entry name" value="Winged helix-like DNA-binding domain superfamily/Winged helix DNA-binding domain"/>
    <property type="match status" value="1"/>
</dbReference>
<dbReference type="STRING" id="2017.SAMN05444320_106140"/>
<gene>
    <name evidence="2" type="ORF">SAMN05444320_106140</name>
</gene>